<feature type="domain" description="Fructose-1-6-bisphosphatase class I N-terminal" evidence="5">
    <location>
        <begin position="15"/>
        <end position="190"/>
    </location>
</feature>
<dbReference type="PANTHER" id="PTHR11556:SF35">
    <property type="entry name" value="SEDOHEPTULOSE-1,7-BISPHOSPHATASE, CHLOROPLASTIC"/>
    <property type="match status" value="1"/>
</dbReference>
<dbReference type="GO" id="GO:0006094">
    <property type="term" value="P:gluconeogenesis"/>
    <property type="evidence" value="ECO:0007669"/>
    <property type="project" value="TreeGrafter"/>
</dbReference>
<proteinExistence type="predicted"/>
<dbReference type="EMBL" id="UOEO01000171">
    <property type="protein sequence ID" value="VAW21454.1"/>
    <property type="molecule type" value="Genomic_DNA"/>
</dbReference>
<dbReference type="InterPro" id="IPR028343">
    <property type="entry name" value="FBPtase"/>
</dbReference>
<evidence type="ECO:0000256" key="2">
    <source>
        <dbReference type="ARBA" id="ARBA00013093"/>
    </source>
</evidence>
<evidence type="ECO:0000256" key="1">
    <source>
        <dbReference type="ARBA" id="ARBA00001273"/>
    </source>
</evidence>
<feature type="non-terminal residue" evidence="6">
    <location>
        <position position="236"/>
    </location>
</feature>
<dbReference type="Gene3D" id="3.30.540.10">
    <property type="entry name" value="Fructose-1,6-Bisphosphatase, subunit A, domain 1"/>
    <property type="match status" value="1"/>
</dbReference>
<reference evidence="6" key="1">
    <citation type="submission" date="2018-06" db="EMBL/GenBank/DDBJ databases">
        <authorList>
            <person name="Zhirakovskaya E."/>
        </authorList>
    </citation>
    <scope>NUCLEOTIDE SEQUENCE</scope>
</reference>
<dbReference type="EC" id="3.1.3.11" evidence="2"/>
<dbReference type="GO" id="GO:0042132">
    <property type="term" value="F:fructose 1,6-bisphosphate 1-phosphatase activity"/>
    <property type="evidence" value="ECO:0007669"/>
    <property type="project" value="UniProtKB-EC"/>
</dbReference>
<keyword evidence="6" id="KW-0378">Hydrolase</keyword>
<evidence type="ECO:0000256" key="4">
    <source>
        <dbReference type="ARBA" id="ARBA00024331"/>
    </source>
</evidence>
<organism evidence="6">
    <name type="scientific">hydrothermal vent metagenome</name>
    <dbReference type="NCBI Taxonomy" id="652676"/>
    <lineage>
        <taxon>unclassified sequences</taxon>
        <taxon>metagenomes</taxon>
        <taxon>ecological metagenomes</taxon>
    </lineage>
</organism>
<dbReference type="GO" id="GO:0005986">
    <property type="term" value="P:sucrose biosynthetic process"/>
    <property type="evidence" value="ECO:0007669"/>
    <property type="project" value="TreeGrafter"/>
</dbReference>
<dbReference type="GO" id="GO:0006000">
    <property type="term" value="P:fructose metabolic process"/>
    <property type="evidence" value="ECO:0007669"/>
    <property type="project" value="TreeGrafter"/>
</dbReference>
<name>A0A3B0UMJ1_9ZZZZ</name>
<dbReference type="GO" id="GO:0006002">
    <property type="term" value="P:fructose 6-phosphate metabolic process"/>
    <property type="evidence" value="ECO:0007669"/>
    <property type="project" value="TreeGrafter"/>
</dbReference>
<comment type="catalytic activity">
    <reaction evidence="1">
        <text>beta-D-fructose 1,6-bisphosphate + H2O = beta-D-fructose 6-phosphate + phosphate</text>
        <dbReference type="Rhea" id="RHEA:11064"/>
        <dbReference type="ChEBI" id="CHEBI:15377"/>
        <dbReference type="ChEBI" id="CHEBI:32966"/>
        <dbReference type="ChEBI" id="CHEBI:43474"/>
        <dbReference type="ChEBI" id="CHEBI:57634"/>
        <dbReference type="EC" id="3.1.3.11"/>
    </reaction>
</comment>
<evidence type="ECO:0000259" key="5">
    <source>
        <dbReference type="Pfam" id="PF00316"/>
    </source>
</evidence>
<comment type="pathway">
    <text evidence="4">Carbohydrate biosynthesis.</text>
</comment>
<dbReference type="Pfam" id="PF00316">
    <property type="entry name" value="FBPase"/>
    <property type="match status" value="1"/>
</dbReference>
<dbReference type="InterPro" id="IPR033391">
    <property type="entry name" value="FBPase_N"/>
</dbReference>
<dbReference type="GO" id="GO:0030388">
    <property type="term" value="P:fructose 1,6-bisphosphate metabolic process"/>
    <property type="evidence" value="ECO:0007669"/>
    <property type="project" value="TreeGrafter"/>
</dbReference>
<sequence length="236" mass="25279">MAKQETSLTDWLIVQDASNDIHEIIAVLGEITARISLVIRKAPKEGNDGITDSVNVQGEVQKTLDIVTHDLMVEGLSSCGQVAAMVSEEFPDLINNRSCAHDADIVACFDPLDGSSNIETNSAIGTIFSLLRVESKGAGVSEKDVLAASNNQIAAGYVLYGPASLLVLTLGKSVAVFTLDPESDEFLLVKDELSIVPEAAEFAINMAYQRFWEPALANYIADCVAGCDGPRAREFN</sequence>
<gene>
    <name evidence="6" type="ORF">MNBD_ALPHA12-71</name>
</gene>
<protein>
    <recommendedName>
        <fullName evidence="2">fructose-bisphosphatase</fullName>
        <ecNumber evidence="2">3.1.3.11</ecNumber>
    </recommendedName>
</protein>
<dbReference type="GO" id="GO:0005829">
    <property type="term" value="C:cytosol"/>
    <property type="evidence" value="ECO:0007669"/>
    <property type="project" value="TreeGrafter"/>
</dbReference>
<accession>A0A3B0UMJ1</accession>
<evidence type="ECO:0000256" key="3">
    <source>
        <dbReference type="ARBA" id="ARBA00022490"/>
    </source>
</evidence>
<dbReference type="PANTHER" id="PTHR11556">
    <property type="entry name" value="FRUCTOSE-1,6-BISPHOSPHATASE-RELATED"/>
    <property type="match status" value="1"/>
</dbReference>
<keyword evidence="3" id="KW-0963">Cytoplasm</keyword>
<evidence type="ECO:0000313" key="6">
    <source>
        <dbReference type="EMBL" id="VAW21454.1"/>
    </source>
</evidence>
<dbReference type="AlphaFoldDB" id="A0A3B0UMJ1"/>
<dbReference type="PRINTS" id="PR00115">
    <property type="entry name" value="F16BPHPHTASE"/>
</dbReference>
<dbReference type="SUPFAM" id="SSF56655">
    <property type="entry name" value="Carbohydrate phosphatase"/>
    <property type="match status" value="1"/>
</dbReference>
<dbReference type="InterPro" id="IPR000146">
    <property type="entry name" value="FBPase_class-1"/>
</dbReference>